<dbReference type="RefSeq" id="WP_344618388.1">
    <property type="nucleotide sequence ID" value="NZ_BAAARV010000085.1"/>
</dbReference>
<comment type="subcellular location">
    <subcellularLocation>
        <location evidence="1">Membrane</location>
        <topology evidence="1">Multi-pass membrane protein</topology>
    </subcellularLocation>
</comment>
<keyword evidence="9" id="KW-1185">Reference proteome</keyword>
<sequence length="317" mass="32150">MRAKDNVTRRDAITGAALGALGVLGFSMSLPATRLAVEHLDPWFVAFGRAVGAGLLALAYLTIVRAPRPTGAQWRRLAVVAAGVVAGFPMFTSLALQVSTAAHGAVVIALLPAVTAGFAVLRAHERPAPAFWLAGGAGLAAVLAFLILGGAVSGSLGPADLFLLAAVALCGLGYAEGGALARELGGARTICWALVLSLPATVAVTAWSALHHPPHAPAAGWAGLGYLTVVSMFLGFFAWYGGLARGGVARVGQIQLVQPVLTLAWSALLLGEHVPAVAIAAAVAVLACVTLTQRLRAAPPAPPRLEVVTPRAGEPCS</sequence>
<keyword evidence="4 6" id="KW-1133">Transmembrane helix</keyword>
<gene>
    <name evidence="8" type="ORF">GCM10010170_085530</name>
</gene>
<evidence type="ECO:0000256" key="2">
    <source>
        <dbReference type="ARBA" id="ARBA00007362"/>
    </source>
</evidence>
<evidence type="ECO:0000256" key="1">
    <source>
        <dbReference type="ARBA" id="ARBA00004141"/>
    </source>
</evidence>
<feature type="domain" description="EamA" evidence="7">
    <location>
        <begin position="159"/>
        <end position="291"/>
    </location>
</feature>
<dbReference type="PANTHER" id="PTHR32322:SF2">
    <property type="entry name" value="EAMA DOMAIN-CONTAINING PROTEIN"/>
    <property type="match status" value="1"/>
</dbReference>
<dbReference type="InterPro" id="IPR037185">
    <property type="entry name" value="EmrE-like"/>
</dbReference>
<comment type="caution">
    <text evidence="8">The sequence shown here is derived from an EMBL/GenBank/DDBJ whole genome shotgun (WGS) entry which is preliminary data.</text>
</comment>
<dbReference type="InterPro" id="IPR006311">
    <property type="entry name" value="TAT_signal"/>
</dbReference>
<protein>
    <submittedName>
        <fullName evidence="8">DMT family transporter</fullName>
    </submittedName>
</protein>
<dbReference type="SUPFAM" id="SSF103481">
    <property type="entry name" value="Multidrug resistance efflux transporter EmrE"/>
    <property type="match status" value="2"/>
</dbReference>
<feature type="transmembrane region" description="Helical" evidence="6">
    <location>
        <begin position="161"/>
        <end position="181"/>
    </location>
</feature>
<name>A0ABN3HG39_9ACTN</name>
<dbReference type="PANTHER" id="PTHR32322">
    <property type="entry name" value="INNER MEMBRANE TRANSPORTER"/>
    <property type="match status" value="1"/>
</dbReference>
<keyword evidence="5 6" id="KW-0472">Membrane</keyword>
<evidence type="ECO:0000256" key="5">
    <source>
        <dbReference type="ARBA" id="ARBA00023136"/>
    </source>
</evidence>
<dbReference type="InterPro" id="IPR050638">
    <property type="entry name" value="AA-Vitamin_Transporters"/>
</dbReference>
<feature type="transmembrane region" description="Helical" evidence="6">
    <location>
        <begin position="43"/>
        <end position="64"/>
    </location>
</feature>
<feature type="domain" description="EamA" evidence="7">
    <location>
        <begin position="14"/>
        <end position="145"/>
    </location>
</feature>
<evidence type="ECO:0000256" key="3">
    <source>
        <dbReference type="ARBA" id="ARBA00022692"/>
    </source>
</evidence>
<dbReference type="PROSITE" id="PS51318">
    <property type="entry name" value="TAT"/>
    <property type="match status" value="1"/>
</dbReference>
<dbReference type="EMBL" id="BAAARV010000085">
    <property type="protein sequence ID" value="GAA2379083.1"/>
    <property type="molecule type" value="Genomic_DNA"/>
</dbReference>
<evidence type="ECO:0000313" key="8">
    <source>
        <dbReference type="EMBL" id="GAA2379083.1"/>
    </source>
</evidence>
<comment type="similarity">
    <text evidence="2">Belongs to the EamA transporter family.</text>
</comment>
<feature type="transmembrane region" description="Helical" evidence="6">
    <location>
        <begin position="102"/>
        <end position="123"/>
    </location>
</feature>
<evidence type="ECO:0000256" key="4">
    <source>
        <dbReference type="ARBA" id="ARBA00022989"/>
    </source>
</evidence>
<evidence type="ECO:0000256" key="6">
    <source>
        <dbReference type="SAM" id="Phobius"/>
    </source>
</evidence>
<accession>A0ABN3HG39</accession>
<feature type="transmembrane region" description="Helical" evidence="6">
    <location>
        <begin position="221"/>
        <end position="240"/>
    </location>
</feature>
<feature type="transmembrane region" description="Helical" evidence="6">
    <location>
        <begin position="76"/>
        <end position="96"/>
    </location>
</feature>
<feature type="transmembrane region" description="Helical" evidence="6">
    <location>
        <begin position="130"/>
        <end position="149"/>
    </location>
</feature>
<dbReference type="Proteomes" id="UP001501444">
    <property type="component" value="Unassembled WGS sequence"/>
</dbReference>
<feature type="transmembrane region" description="Helical" evidence="6">
    <location>
        <begin position="12"/>
        <end position="31"/>
    </location>
</feature>
<feature type="transmembrane region" description="Helical" evidence="6">
    <location>
        <begin position="190"/>
        <end position="209"/>
    </location>
</feature>
<keyword evidence="3 6" id="KW-0812">Transmembrane</keyword>
<reference evidence="8 9" key="1">
    <citation type="journal article" date="2019" name="Int. J. Syst. Evol. Microbiol.">
        <title>The Global Catalogue of Microorganisms (GCM) 10K type strain sequencing project: providing services to taxonomists for standard genome sequencing and annotation.</title>
        <authorList>
            <consortium name="The Broad Institute Genomics Platform"/>
            <consortium name="The Broad Institute Genome Sequencing Center for Infectious Disease"/>
            <person name="Wu L."/>
            <person name="Ma J."/>
        </authorList>
    </citation>
    <scope>NUCLEOTIDE SEQUENCE [LARGE SCALE GENOMIC DNA]</scope>
    <source>
        <strain evidence="8 9">JCM 3272</strain>
    </source>
</reference>
<organism evidence="8 9">
    <name type="scientific">Dactylosporangium salmoneum</name>
    <dbReference type="NCBI Taxonomy" id="53361"/>
    <lineage>
        <taxon>Bacteria</taxon>
        <taxon>Bacillati</taxon>
        <taxon>Actinomycetota</taxon>
        <taxon>Actinomycetes</taxon>
        <taxon>Micromonosporales</taxon>
        <taxon>Micromonosporaceae</taxon>
        <taxon>Dactylosporangium</taxon>
    </lineage>
</organism>
<dbReference type="InterPro" id="IPR000620">
    <property type="entry name" value="EamA_dom"/>
</dbReference>
<proteinExistence type="inferred from homology"/>
<evidence type="ECO:0000259" key="7">
    <source>
        <dbReference type="Pfam" id="PF00892"/>
    </source>
</evidence>
<dbReference type="Pfam" id="PF00892">
    <property type="entry name" value="EamA"/>
    <property type="match status" value="2"/>
</dbReference>
<evidence type="ECO:0000313" key="9">
    <source>
        <dbReference type="Proteomes" id="UP001501444"/>
    </source>
</evidence>